<accession>A0A395GMS8</accession>
<protein>
    <submittedName>
        <fullName evidence="2">Uncharacterized protein</fullName>
    </submittedName>
</protein>
<sequence length="117" mass="13424">MLRILTLYRVQYFPLRKCWPPPKVDIKYVMAEGQDSLAEWKSRSDSPTPCCRDWSPASRCLLFCPGAIVFPQVLCLFLQLRMHDSSVQPQVAARRNHGENPRIAGRAEKFSERASNS</sequence>
<feature type="compositionally biased region" description="Basic and acidic residues" evidence="1">
    <location>
        <begin position="96"/>
        <end position="117"/>
    </location>
</feature>
<dbReference type="RefSeq" id="XP_025571012.1">
    <property type="nucleotide sequence ID" value="XM_025714360.1"/>
</dbReference>
<dbReference type="AlphaFoldDB" id="A0A395GMS8"/>
<feature type="region of interest" description="Disordered" evidence="1">
    <location>
        <begin position="91"/>
        <end position="117"/>
    </location>
</feature>
<name>A0A395GMS8_9EURO</name>
<organism evidence="2 3">
    <name type="scientific">Aspergillus ibericus CBS 121593</name>
    <dbReference type="NCBI Taxonomy" id="1448316"/>
    <lineage>
        <taxon>Eukaryota</taxon>
        <taxon>Fungi</taxon>
        <taxon>Dikarya</taxon>
        <taxon>Ascomycota</taxon>
        <taxon>Pezizomycotina</taxon>
        <taxon>Eurotiomycetes</taxon>
        <taxon>Eurotiomycetidae</taxon>
        <taxon>Eurotiales</taxon>
        <taxon>Aspergillaceae</taxon>
        <taxon>Aspergillus</taxon>
        <taxon>Aspergillus subgen. Circumdati</taxon>
    </lineage>
</organism>
<evidence type="ECO:0000313" key="2">
    <source>
        <dbReference type="EMBL" id="RAK96684.1"/>
    </source>
</evidence>
<dbReference type="Proteomes" id="UP000249402">
    <property type="component" value="Unassembled WGS sequence"/>
</dbReference>
<dbReference type="EMBL" id="KZ824471">
    <property type="protein sequence ID" value="RAK96684.1"/>
    <property type="molecule type" value="Genomic_DNA"/>
</dbReference>
<evidence type="ECO:0000313" key="3">
    <source>
        <dbReference type="Proteomes" id="UP000249402"/>
    </source>
</evidence>
<gene>
    <name evidence="2" type="ORF">BO80DRAFT_217185</name>
</gene>
<reference evidence="2 3" key="1">
    <citation type="submission" date="2018-02" db="EMBL/GenBank/DDBJ databases">
        <title>The genomes of Aspergillus section Nigri reveals drivers in fungal speciation.</title>
        <authorList>
            <consortium name="DOE Joint Genome Institute"/>
            <person name="Vesth T.C."/>
            <person name="Nybo J."/>
            <person name="Theobald S."/>
            <person name="Brandl J."/>
            <person name="Frisvad J.C."/>
            <person name="Nielsen K.F."/>
            <person name="Lyhne E.K."/>
            <person name="Kogle M.E."/>
            <person name="Kuo A."/>
            <person name="Riley R."/>
            <person name="Clum A."/>
            <person name="Nolan M."/>
            <person name="Lipzen A."/>
            <person name="Salamov A."/>
            <person name="Henrissat B."/>
            <person name="Wiebenga A."/>
            <person name="De vries R.P."/>
            <person name="Grigoriev I.V."/>
            <person name="Mortensen U.H."/>
            <person name="Andersen M.R."/>
            <person name="Baker S.E."/>
        </authorList>
    </citation>
    <scope>NUCLEOTIDE SEQUENCE [LARGE SCALE GENOMIC DNA]</scope>
    <source>
        <strain evidence="2 3">CBS 121593</strain>
    </source>
</reference>
<keyword evidence="3" id="KW-1185">Reference proteome</keyword>
<evidence type="ECO:0000256" key="1">
    <source>
        <dbReference type="SAM" id="MobiDB-lite"/>
    </source>
</evidence>
<dbReference type="VEuPathDB" id="FungiDB:BO80DRAFT_217185"/>
<proteinExistence type="predicted"/>
<dbReference type="GeneID" id="37219225"/>